<protein>
    <recommendedName>
        <fullName evidence="1">AB hydrolase-1 domain-containing protein</fullName>
    </recommendedName>
</protein>
<dbReference type="Pfam" id="PF12697">
    <property type="entry name" value="Abhydrolase_6"/>
    <property type="match status" value="1"/>
</dbReference>
<evidence type="ECO:0000259" key="1">
    <source>
        <dbReference type="Pfam" id="PF12697"/>
    </source>
</evidence>
<dbReference type="Proteomes" id="UP001059617">
    <property type="component" value="Chromosome"/>
</dbReference>
<dbReference type="EMBL" id="CP073720">
    <property type="protein sequence ID" value="UWP80526.1"/>
    <property type="molecule type" value="Genomic_DNA"/>
</dbReference>
<reference evidence="2" key="2">
    <citation type="submission" date="2022-09" db="EMBL/GenBank/DDBJ databases">
        <title>Biosynthetic gene clusters of Dactylosporangioum fulvum.</title>
        <authorList>
            <person name="Caradec T."/>
        </authorList>
    </citation>
    <scope>NUCLEOTIDE SEQUENCE</scope>
    <source>
        <strain evidence="2">NRRL B-16292</strain>
    </source>
</reference>
<accession>A0ABY5VTT6</accession>
<dbReference type="RefSeq" id="WP_259858288.1">
    <property type="nucleotide sequence ID" value="NZ_BAAAST010000135.1"/>
</dbReference>
<feature type="domain" description="AB hydrolase-1" evidence="1">
    <location>
        <begin position="56"/>
        <end position="164"/>
    </location>
</feature>
<dbReference type="Gene3D" id="3.40.50.1820">
    <property type="entry name" value="alpha/beta hydrolase"/>
    <property type="match status" value="1"/>
</dbReference>
<name>A0ABY5VTT6_9ACTN</name>
<reference evidence="2" key="1">
    <citation type="submission" date="2021-04" db="EMBL/GenBank/DDBJ databases">
        <authorList>
            <person name="Hartkoorn R.C."/>
            <person name="Beaudoing E."/>
            <person name="Hot D."/>
        </authorList>
    </citation>
    <scope>NUCLEOTIDE SEQUENCE</scope>
    <source>
        <strain evidence="2">NRRL B-16292</strain>
    </source>
</reference>
<proteinExistence type="predicted"/>
<dbReference type="InterPro" id="IPR029058">
    <property type="entry name" value="AB_hydrolase_fold"/>
</dbReference>
<dbReference type="InterPro" id="IPR000073">
    <property type="entry name" value="AB_hydrolase_1"/>
</dbReference>
<keyword evidence="3" id="KW-1185">Reference proteome</keyword>
<dbReference type="SUPFAM" id="SSF53474">
    <property type="entry name" value="alpha/beta-Hydrolases"/>
    <property type="match status" value="1"/>
</dbReference>
<evidence type="ECO:0000313" key="2">
    <source>
        <dbReference type="EMBL" id="UWP80526.1"/>
    </source>
</evidence>
<organism evidence="2 3">
    <name type="scientific">Dactylosporangium fulvum</name>
    <dbReference type="NCBI Taxonomy" id="53359"/>
    <lineage>
        <taxon>Bacteria</taxon>
        <taxon>Bacillati</taxon>
        <taxon>Actinomycetota</taxon>
        <taxon>Actinomycetes</taxon>
        <taxon>Micromonosporales</taxon>
        <taxon>Micromonosporaceae</taxon>
        <taxon>Dactylosporangium</taxon>
    </lineage>
</organism>
<evidence type="ECO:0000313" key="3">
    <source>
        <dbReference type="Proteomes" id="UP001059617"/>
    </source>
</evidence>
<sequence>MTVPARAVPVRAVENEFADLLARADPPPAVTRRWVNVTTGGHVSAVIWGTGAPQTVLLHDAGEDARSYDDLLSTVDIPAAAIDLPGHGRSNATSATPFPGRLARPVLEAIRSFAPRHRVLAGRGLGALVTLHIAARAPEAIGRLLLVDAPPAAEPLLSALKNPPQLVSPDELAAALAERGNR</sequence>
<gene>
    <name evidence="2" type="ORF">Dfulv_35955</name>
</gene>